<proteinExistence type="predicted"/>
<protein>
    <submittedName>
        <fullName evidence="1">Uncharacterized protein</fullName>
    </submittedName>
</protein>
<accession>A0A0A0P539</accession>
<evidence type="ECO:0000313" key="1">
    <source>
        <dbReference type="EMBL" id="AHA92073.1"/>
    </source>
</evidence>
<gene>
    <name evidence="1" type="primary">orf06</name>
</gene>
<reference evidence="1" key="1">
    <citation type="submission" date="2013-08" db="EMBL/GenBank/DDBJ databases">
        <title>Identification of novel archaea and viruses from Sulfolobales-dominated Mexican hot springs metagenomes.</title>
        <authorList>
            <person name="Servin-Garciduenas L.E."/>
            <person name="Erdmann S."/>
            <person name="Peng X."/>
            <person name="Garrett R.A."/>
            <person name="Martinez-Romero E."/>
        </authorList>
    </citation>
    <scope>NUCLEOTIDE SEQUENCE</scope>
</reference>
<dbReference type="EMBL" id="KF547927">
    <property type="protein sequence ID" value="AHA92073.1"/>
    <property type="molecule type" value="Genomic_DNA"/>
</dbReference>
<organism evidence="1">
    <name type="scientific">Los Azufres archaeal virus 2</name>
    <dbReference type="NCBI Taxonomy" id="1425359"/>
    <lineage>
        <taxon>Viruses</taxon>
    </lineage>
</organism>
<name>A0A0A0P539_9VIRU</name>
<sequence>MYPTKNAPVTPTIAAIALAELSMRKYLRKSLISLMRQDPGCLSQLSRRPHSTQFELCWCYDDGLVCKPLKFLNLF</sequence>